<protein>
    <submittedName>
        <fullName evidence="1">Uncharacterized protein</fullName>
    </submittedName>
</protein>
<proteinExistence type="predicted"/>
<dbReference type="Pfam" id="PF11913">
    <property type="entry name" value="DUF3431"/>
    <property type="match status" value="1"/>
</dbReference>
<sequence>MVDNDQLITLEGGGGAKRGLAPITQSFWQYSLPDNLLGLATQLAQRHLPLNDTAEAMKFATEMYNQTCSAILGGKDCPSHQWTAEGAQWAVSRERILQQPKQIYENAIRLGEGYEKKFRGLVLEALWPIIWGEPGWEPSSVKYHGRVGMAANFSVAVGSHCLMDDGTKTLLNSCEERMAFCELNRRKSGSSPSSEFMSHRQDFQIDDENSSSNWSMVAELSPVLFGSATFAPAANVSLGLAGTDYKLPNFLPIIVQSGEYSKELKLEPEDSDVGPPVRWTITEQKSGDDLKYHFSAPNGYLGCDPETGIARLSDDKTQWKITPFRSGWSQLTSDQGKLNLRRQDGGQLVCIKNQRENQFTKDHEASQLTSDQEGSGFMISLLSRTVSFGLARTLALVDLPADVS</sequence>
<reference evidence="1" key="1">
    <citation type="submission" date="2021-02" db="EMBL/GenBank/DDBJ databases">
        <authorList>
            <person name="Dougan E. K."/>
            <person name="Rhodes N."/>
            <person name="Thang M."/>
            <person name="Chan C."/>
        </authorList>
    </citation>
    <scope>NUCLEOTIDE SEQUENCE</scope>
</reference>
<dbReference type="AlphaFoldDB" id="A0A813LL17"/>
<dbReference type="Proteomes" id="UP000626109">
    <property type="component" value="Unassembled WGS sequence"/>
</dbReference>
<dbReference type="InterPro" id="IPR021838">
    <property type="entry name" value="DUF3431"/>
</dbReference>
<comment type="caution">
    <text evidence="1">The sequence shown here is derived from an EMBL/GenBank/DDBJ whole genome shotgun (WGS) entry which is preliminary data.</text>
</comment>
<name>A0A813LL17_POLGL</name>
<gene>
    <name evidence="1" type="ORF">PGLA2088_LOCUS47641</name>
</gene>
<dbReference type="EMBL" id="CAJNNW010036512">
    <property type="protein sequence ID" value="CAE8735060.1"/>
    <property type="molecule type" value="Genomic_DNA"/>
</dbReference>
<organism evidence="1 2">
    <name type="scientific">Polarella glacialis</name>
    <name type="common">Dinoflagellate</name>
    <dbReference type="NCBI Taxonomy" id="89957"/>
    <lineage>
        <taxon>Eukaryota</taxon>
        <taxon>Sar</taxon>
        <taxon>Alveolata</taxon>
        <taxon>Dinophyceae</taxon>
        <taxon>Suessiales</taxon>
        <taxon>Suessiaceae</taxon>
        <taxon>Polarella</taxon>
    </lineage>
</organism>
<evidence type="ECO:0000313" key="2">
    <source>
        <dbReference type="Proteomes" id="UP000626109"/>
    </source>
</evidence>
<accession>A0A813LL17</accession>
<evidence type="ECO:0000313" key="1">
    <source>
        <dbReference type="EMBL" id="CAE8735060.1"/>
    </source>
</evidence>